<evidence type="ECO:0000259" key="1">
    <source>
        <dbReference type="Pfam" id="PF13966"/>
    </source>
</evidence>
<dbReference type="InterPro" id="IPR026960">
    <property type="entry name" value="RVT-Znf"/>
</dbReference>
<name>A0AAD8WQ72_LOLMU</name>
<evidence type="ECO:0000313" key="2">
    <source>
        <dbReference type="EMBL" id="KAK1670839.1"/>
    </source>
</evidence>
<protein>
    <recommendedName>
        <fullName evidence="1">Reverse transcriptase zinc-binding domain-containing protein</fullName>
    </recommendedName>
</protein>
<dbReference type="EMBL" id="JAUUTY010000003">
    <property type="protein sequence ID" value="KAK1670839.1"/>
    <property type="molecule type" value="Genomic_DNA"/>
</dbReference>
<sequence length="402" mass="44667">MASPAAPRFSSREAYRLLSPVHPRDVSACRSWALRLPSKLKIFAYLIDNYRLSTRANLFYKSYAPTDVCADFPEVDTCRHLFFDCCLARDTWGCLCVPIPTGSFSIWELPAPLAVPAAIWHAGVAAILWGLWKARNGLVFNVRPASSTMVLRRVGDDLALWSRSGSDVNKSSIADGQTGEEAGEAQASPPCRYIVIISQYDLNHEYVKAKAAGVEELQKKLKDATAALDEHKAAQASREEGILKRLKTQSRRTFVQTNQDFDLTNPVDDPVLDALSYLELHGSEIREGVSNANAVLSALFPYFFPKKEEPATFLNLAKMFNTPEDLGLKMRQENMKVAVENTVALVADSRQTIDWMKVGDTEQIEQSRWKSLIKAAKPNTKKILAYLGIKPASTPSSSRPEV</sequence>
<organism evidence="2 3">
    <name type="scientific">Lolium multiflorum</name>
    <name type="common">Italian ryegrass</name>
    <name type="synonym">Lolium perenne subsp. multiflorum</name>
    <dbReference type="NCBI Taxonomy" id="4521"/>
    <lineage>
        <taxon>Eukaryota</taxon>
        <taxon>Viridiplantae</taxon>
        <taxon>Streptophyta</taxon>
        <taxon>Embryophyta</taxon>
        <taxon>Tracheophyta</taxon>
        <taxon>Spermatophyta</taxon>
        <taxon>Magnoliopsida</taxon>
        <taxon>Liliopsida</taxon>
        <taxon>Poales</taxon>
        <taxon>Poaceae</taxon>
        <taxon>BOP clade</taxon>
        <taxon>Pooideae</taxon>
        <taxon>Poodae</taxon>
        <taxon>Poeae</taxon>
        <taxon>Poeae Chloroplast Group 2 (Poeae type)</taxon>
        <taxon>Loliodinae</taxon>
        <taxon>Loliinae</taxon>
        <taxon>Lolium</taxon>
    </lineage>
</organism>
<reference evidence="2" key="1">
    <citation type="submission" date="2023-07" db="EMBL/GenBank/DDBJ databases">
        <title>A chromosome-level genome assembly of Lolium multiflorum.</title>
        <authorList>
            <person name="Chen Y."/>
            <person name="Copetti D."/>
            <person name="Kolliker R."/>
            <person name="Studer B."/>
        </authorList>
    </citation>
    <scope>NUCLEOTIDE SEQUENCE</scope>
    <source>
        <strain evidence="2">02402/16</strain>
        <tissue evidence="2">Leaf</tissue>
    </source>
</reference>
<dbReference type="Proteomes" id="UP001231189">
    <property type="component" value="Unassembled WGS sequence"/>
</dbReference>
<proteinExistence type="predicted"/>
<accession>A0AAD8WQ72</accession>
<feature type="domain" description="Reverse transcriptase zinc-binding" evidence="1">
    <location>
        <begin position="9"/>
        <end position="92"/>
    </location>
</feature>
<evidence type="ECO:0000313" key="3">
    <source>
        <dbReference type="Proteomes" id="UP001231189"/>
    </source>
</evidence>
<comment type="caution">
    <text evidence="2">The sequence shown here is derived from an EMBL/GenBank/DDBJ whole genome shotgun (WGS) entry which is preliminary data.</text>
</comment>
<dbReference type="Pfam" id="PF13966">
    <property type="entry name" value="zf-RVT"/>
    <property type="match status" value="1"/>
</dbReference>
<gene>
    <name evidence="2" type="ORF">QYE76_058998</name>
</gene>
<keyword evidence="3" id="KW-1185">Reference proteome</keyword>
<dbReference type="AlphaFoldDB" id="A0AAD8WQ72"/>